<dbReference type="HOGENOM" id="CLU_036604_13_1_10"/>
<dbReference type="RefSeq" id="WP_013767667.1">
    <property type="nucleotide sequence ID" value="NC_015510.1"/>
</dbReference>
<dbReference type="InterPro" id="IPR043129">
    <property type="entry name" value="ATPase_NBD"/>
</dbReference>
<dbReference type="EC" id="2.7.1.2" evidence="2"/>
<sequence length="389" mass="42904">MAWRFLEKTAEYGTQSKQNAQKRKIIRLLFHHKELSIPELCQFLELSVPTGTKLVEEFEELNMLVKAGKRESSGGRRPVTYALNSNMGYVIGIELLLRSFKLNIVNLQREVVYEYESDAFDIADKDAAFRFLLNIVPEIVGSRNIPQEKILGIGIGITGRVNHKKGISYSYLHFEHPLTEYLQAEWGVPVFIDNDTHLLAWGENSFGAAQNKENVICVNLNRGLAVSLISNGKLHSGHSGFAGEFGHIFAADNNRLCVCGKKGCLETIVSGLALETAYTAQTGQVLPYKKILALAEKGQFNSAEILNNMGEQLGRSLAVLIDLLNPELVVLGGGFIPVMESMRYAIIRGISMHSLPQLASDCEIKVSTLGDNAGMLGAFAMVFEQVLSP</sequence>
<dbReference type="KEGG" id="hhy:Halhy_5307"/>
<dbReference type="STRING" id="760192.Halhy_5307"/>
<comment type="similarity">
    <text evidence="1">Belongs to the ROK (NagC/XylR) family.</text>
</comment>
<keyword evidence="3" id="KW-1185">Reference proteome</keyword>
<dbReference type="InterPro" id="IPR000600">
    <property type="entry name" value="ROK"/>
</dbReference>
<dbReference type="Gene3D" id="3.30.420.40">
    <property type="match status" value="2"/>
</dbReference>
<dbReference type="PANTHER" id="PTHR18964">
    <property type="entry name" value="ROK (REPRESSOR, ORF, KINASE) FAMILY"/>
    <property type="match status" value="1"/>
</dbReference>
<dbReference type="GO" id="GO:0004340">
    <property type="term" value="F:glucokinase activity"/>
    <property type="evidence" value="ECO:0007669"/>
    <property type="project" value="UniProtKB-EC"/>
</dbReference>
<dbReference type="InterPro" id="IPR036390">
    <property type="entry name" value="WH_DNA-bd_sf"/>
</dbReference>
<dbReference type="OrthoDB" id="9810372at2"/>
<protein>
    <submittedName>
        <fullName evidence="2">Glucokinase</fullName>
        <ecNumber evidence="2">2.7.1.2</ecNumber>
    </submittedName>
</protein>
<dbReference type="Proteomes" id="UP000008461">
    <property type="component" value="Chromosome"/>
</dbReference>
<keyword evidence="2" id="KW-0808">Transferase</keyword>
<evidence type="ECO:0000313" key="3">
    <source>
        <dbReference type="Proteomes" id="UP000008461"/>
    </source>
</evidence>
<name>F4L7A5_HALH1</name>
<dbReference type="AlphaFoldDB" id="F4L7A5"/>
<evidence type="ECO:0000256" key="1">
    <source>
        <dbReference type="ARBA" id="ARBA00006479"/>
    </source>
</evidence>
<dbReference type="PANTHER" id="PTHR18964:SF149">
    <property type="entry name" value="BIFUNCTIONAL UDP-N-ACETYLGLUCOSAMINE 2-EPIMERASE_N-ACETYLMANNOSAMINE KINASE"/>
    <property type="match status" value="1"/>
</dbReference>
<reference evidence="2 3" key="1">
    <citation type="journal article" date="2011" name="Stand. Genomic Sci.">
        <title>Complete genome sequence of Haliscomenobacter hydrossis type strain (O).</title>
        <authorList>
            <consortium name="US DOE Joint Genome Institute (JGI-PGF)"/>
            <person name="Daligault H."/>
            <person name="Lapidus A."/>
            <person name="Zeytun A."/>
            <person name="Nolan M."/>
            <person name="Lucas S."/>
            <person name="Del Rio T.G."/>
            <person name="Tice H."/>
            <person name="Cheng J.F."/>
            <person name="Tapia R."/>
            <person name="Han C."/>
            <person name="Goodwin L."/>
            <person name="Pitluck S."/>
            <person name="Liolios K."/>
            <person name="Pagani I."/>
            <person name="Ivanova N."/>
            <person name="Huntemann M."/>
            <person name="Mavromatis K."/>
            <person name="Mikhailova N."/>
            <person name="Pati A."/>
            <person name="Chen A."/>
            <person name="Palaniappan K."/>
            <person name="Land M."/>
            <person name="Hauser L."/>
            <person name="Brambilla E.M."/>
            <person name="Rohde M."/>
            <person name="Verbarg S."/>
            <person name="Goker M."/>
            <person name="Bristow J."/>
            <person name="Eisen J.A."/>
            <person name="Markowitz V."/>
            <person name="Hugenholtz P."/>
            <person name="Kyrpides N.C."/>
            <person name="Klenk H.P."/>
            <person name="Woyke T."/>
        </authorList>
    </citation>
    <scope>NUCLEOTIDE SEQUENCE [LARGE SCALE GENOMIC DNA]</scope>
    <source>
        <strain evidence="3">ATCC 27775 / DSM 1100 / LMG 10767 / O</strain>
    </source>
</reference>
<evidence type="ECO:0000313" key="2">
    <source>
        <dbReference type="EMBL" id="AEE53132.1"/>
    </source>
</evidence>
<gene>
    <name evidence="2" type="ordered locus">Halhy_5307</name>
</gene>
<dbReference type="SUPFAM" id="SSF46785">
    <property type="entry name" value="Winged helix' DNA-binding domain"/>
    <property type="match status" value="1"/>
</dbReference>
<accession>F4L7A5</accession>
<organism evidence="2 3">
    <name type="scientific">Haliscomenobacter hydrossis (strain ATCC 27775 / DSM 1100 / LMG 10767 / O)</name>
    <dbReference type="NCBI Taxonomy" id="760192"/>
    <lineage>
        <taxon>Bacteria</taxon>
        <taxon>Pseudomonadati</taxon>
        <taxon>Bacteroidota</taxon>
        <taxon>Saprospiria</taxon>
        <taxon>Saprospirales</taxon>
        <taxon>Haliscomenobacteraceae</taxon>
        <taxon>Haliscomenobacter</taxon>
    </lineage>
</organism>
<dbReference type="SUPFAM" id="SSF53067">
    <property type="entry name" value="Actin-like ATPase domain"/>
    <property type="match status" value="1"/>
</dbReference>
<proteinExistence type="inferred from homology"/>
<dbReference type="eggNOG" id="COG3398">
    <property type="taxonomic scope" value="Bacteria"/>
</dbReference>
<dbReference type="EMBL" id="CP002691">
    <property type="protein sequence ID" value="AEE53132.1"/>
    <property type="molecule type" value="Genomic_DNA"/>
</dbReference>
<dbReference type="Gene3D" id="1.10.10.10">
    <property type="entry name" value="Winged helix-like DNA-binding domain superfamily/Winged helix DNA-binding domain"/>
    <property type="match status" value="1"/>
</dbReference>
<dbReference type="InterPro" id="IPR036388">
    <property type="entry name" value="WH-like_DNA-bd_sf"/>
</dbReference>
<dbReference type="eggNOG" id="COG1940">
    <property type="taxonomic scope" value="Bacteria"/>
</dbReference>
<dbReference type="Pfam" id="PF00480">
    <property type="entry name" value="ROK"/>
    <property type="match status" value="1"/>
</dbReference>
<reference key="2">
    <citation type="submission" date="2011-04" db="EMBL/GenBank/DDBJ databases">
        <title>Complete sequence of chromosome of Haliscomenobacter hydrossis DSM 1100.</title>
        <authorList>
            <consortium name="US DOE Joint Genome Institute (JGI-PGF)"/>
            <person name="Lucas S."/>
            <person name="Han J."/>
            <person name="Lapidus A."/>
            <person name="Bruce D."/>
            <person name="Goodwin L."/>
            <person name="Pitluck S."/>
            <person name="Peters L."/>
            <person name="Kyrpides N."/>
            <person name="Mavromatis K."/>
            <person name="Ivanova N."/>
            <person name="Ovchinnikova G."/>
            <person name="Pagani I."/>
            <person name="Daligault H."/>
            <person name="Detter J.C."/>
            <person name="Han C."/>
            <person name="Land M."/>
            <person name="Hauser L."/>
            <person name="Markowitz V."/>
            <person name="Cheng J.-F."/>
            <person name="Hugenholtz P."/>
            <person name="Woyke T."/>
            <person name="Wu D."/>
            <person name="Verbarg S."/>
            <person name="Frueling A."/>
            <person name="Brambilla E."/>
            <person name="Klenk H.-P."/>
            <person name="Eisen J.A."/>
        </authorList>
    </citation>
    <scope>NUCLEOTIDE SEQUENCE</scope>
    <source>
        <strain>DSM 1100</strain>
    </source>
</reference>